<comment type="caution">
    <text evidence="2">The sequence shown here is derived from an EMBL/GenBank/DDBJ whole genome shotgun (WGS) entry which is preliminary data.</text>
</comment>
<protein>
    <recommendedName>
        <fullName evidence="1">Enoyl reductase (ER) domain-containing protein</fullName>
    </recommendedName>
</protein>
<dbReference type="InterPro" id="IPR020843">
    <property type="entry name" value="ER"/>
</dbReference>
<dbReference type="PANTHER" id="PTHR45348">
    <property type="entry name" value="HYPOTHETICAL OXIDOREDUCTASE (EUROFUNG)"/>
    <property type="match status" value="1"/>
</dbReference>
<organism evidence="2 3">
    <name type="scientific">Steccherinum ochraceum</name>
    <dbReference type="NCBI Taxonomy" id="92696"/>
    <lineage>
        <taxon>Eukaryota</taxon>
        <taxon>Fungi</taxon>
        <taxon>Dikarya</taxon>
        <taxon>Basidiomycota</taxon>
        <taxon>Agaricomycotina</taxon>
        <taxon>Agaricomycetes</taxon>
        <taxon>Polyporales</taxon>
        <taxon>Steccherinaceae</taxon>
        <taxon>Steccherinum</taxon>
    </lineage>
</organism>
<dbReference type="Gene3D" id="3.90.180.10">
    <property type="entry name" value="Medium-chain alcohol dehydrogenases, catalytic domain"/>
    <property type="match status" value="1"/>
</dbReference>
<evidence type="ECO:0000313" key="2">
    <source>
        <dbReference type="EMBL" id="TCD62184.1"/>
    </source>
</evidence>
<dbReference type="InterPro" id="IPR036291">
    <property type="entry name" value="NAD(P)-bd_dom_sf"/>
</dbReference>
<dbReference type="AlphaFoldDB" id="A0A4R0RIQ5"/>
<dbReference type="SUPFAM" id="SSF50129">
    <property type="entry name" value="GroES-like"/>
    <property type="match status" value="1"/>
</dbReference>
<dbReference type="SMART" id="SM00829">
    <property type="entry name" value="PKS_ER"/>
    <property type="match status" value="1"/>
</dbReference>
<dbReference type="Pfam" id="PF08240">
    <property type="entry name" value="ADH_N"/>
    <property type="match status" value="1"/>
</dbReference>
<dbReference type="Gene3D" id="3.40.50.720">
    <property type="entry name" value="NAD(P)-binding Rossmann-like Domain"/>
    <property type="match status" value="1"/>
</dbReference>
<dbReference type="InterPro" id="IPR047122">
    <property type="entry name" value="Trans-enoyl_RdTase-like"/>
</dbReference>
<dbReference type="InterPro" id="IPR013154">
    <property type="entry name" value="ADH-like_N"/>
</dbReference>
<dbReference type="InterPro" id="IPR013149">
    <property type="entry name" value="ADH-like_C"/>
</dbReference>
<dbReference type="OrthoDB" id="3233595at2759"/>
<proteinExistence type="predicted"/>
<dbReference type="STRING" id="92696.A0A4R0RIQ5"/>
<keyword evidence="3" id="KW-1185">Reference proteome</keyword>
<dbReference type="SUPFAM" id="SSF51735">
    <property type="entry name" value="NAD(P)-binding Rossmann-fold domains"/>
    <property type="match status" value="1"/>
</dbReference>
<dbReference type="Proteomes" id="UP000292702">
    <property type="component" value="Unassembled WGS sequence"/>
</dbReference>
<dbReference type="CDD" id="cd08249">
    <property type="entry name" value="enoyl_reductase_like"/>
    <property type="match status" value="1"/>
</dbReference>
<dbReference type="Pfam" id="PF00107">
    <property type="entry name" value="ADH_zinc_N"/>
    <property type="match status" value="1"/>
</dbReference>
<dbReference type="InterPro" id="IPR011032">
    <property type="entry name" value="GroES-like_sf"/>
</dbReference>
<evidence type="ECO:0000259" key="1">
    <source>
        <dbReference type="SMART" id="SM00829"/>
    </source>
</evidence>
<dbReference type="EMBL" id="RWJN01000394">
    <property type="protein sequence ID" value="TCD62184.1"/>
    <property type="molecule type" value="Genomic_DNA"/>
</dbReference>
<dbReference type="GO" id="GO:0016651">
    <property type="term" value="F:oxidoreductase activity, acting on NAD(P)H"/>
    <property type="evidence" value="ECO:0007669"/>
    <property type="project" value="InterPro"/>
</dbReference>
<gene>
    <name evidence="2" type="ORF">EIP91_007242</name>
</gene>
<name>A0A4R0RIQ5_9APHY</name>
<accession>A0A4R0RIQ5</accession>
<evidence type="ECO:0000313" key="3">
    <source>
        <dbReference type="Proteomes" id="UP000292702"/>
    </source>
</evidence>
<sequence>MATSTTAFEVPSTQAALLVASPAQPFTLSSTHPVPTLSNPNDILIRIEATAINPVDWKVQQYGLAGAEWPAIMGSDCAGVVVKVAEGVERVKVGDRVLHQGQYVNRGATFQQYTIANANLVAKIPSSLSFSQAATIPVALSAAAFGLYGPRVPKGGAALLPPWHVSESGKPVRKAYKGKPIVVLGGASSVGQYVIQLARLSGFAPILTTVSPHNIPLVTSLGATHPIPRSTPLSELPSVLTSLTSSPLEVVYDAVSAQETQLAGWELLSEGSEGTLVLVLPACDALKQKLAEEEKKGGKRRVISTYATVHGPVNREVGEEMYGVLAGLLERGDIKPNEVEEVPGGLAGIYEACERMKKGLVSGRKLVVRPQETTTE</sequence>
<dbReference type="PANTHER" id="PTHR45348:SF2">
    <property type="entry name" value="ZINC-TYPE ALCOHOL DEHYDROGENASE-LIKE PROTEIN C2E1P3.01"/>
    <property type="match status" value="1"/>
</dbReference>
<feature type="domain" description="Enoyl reductase (ER)" evidence="1">
    <location>
        <begin position="26"/>
        <end position="368"/>
    </location>
</feature>
<reference evidence="2 3" key="1">
    <citation type="submission" date="2018-11" db="EMBL/GenBank/DDBJ databases">
        <title>Genome assembly of Steccherinum ochraceum LE-BIN_3174, the white-rot fungus of the Steccherinaceae family (The Residual Polyporoid clade, Polyporales, Basidiomycota).</title>
        <authorList>
            <person name="Fedorova T.V."/>
            <person name="Glazunova O.A."/>
            <person name="Landesman E.O."/>
            <person name="Moiseenko K.V."/>
            <person name="Psurtseva N.V."/>
            <person name="Savinova O.S."/>
            <person name="Shakhova N.V."/>
            <person name="Tyazhelova T.V."/>
            <person name="Vasina D.V."/>
        </authorList>
    </citation>
    <scope>NUCLEOTIDE SEQUENCE [LARGE SCALE GENOMIC DNA]</scope>
    <source>
        <strain evidence="2 3">LE-BIN_3174</strain>
    </source>
</reference>